<dbReference type="CDD" id="cd02423">
    <property type="entry name" value="Peptidase_C39G"/>
    <property type="match status" value="1"/>
</dbReference>
<gene>
    <name evidence="2" type="ORF">GCM10022278_08640</name>
</gene>
<accession>A0ABP7NR31</accession>
<comment type="caution">
    <text evidence="2">The sequence shown here is derived from an EMBL/GenBank/DDBJ whole genome shotgun (WGS) entry which is preliminary data.</text>
</comment>
<protein>
    <submittedName>
        <fullName evidence="2">C39 family peptidase</fullName>
    </submittedName>
</protein>
<evidence type="ECO:0000259" key="1">
    <source>
        <dbReference type="PROSITE" id="PS50990"/>
    </source>
</evidence>
<feature type="domain" description="Peptidase C39" evidence="1">
    <location>
        <begin position="65"/>
        <end position="196"/>
    </location>
</feature>
<keyword evidence="3" id="KW-1185">Reference proteome</keyword>
<organism evidence="2 3">
    <name type="scientific">Allohahella marinimesophila</name>
    <dbReference type="NCBI Taxonomy" id="1054972"/>
    <lineage>
        <taxon>Bacteria</taxon>
        <taxon>Pseudomonadati</taxon>
        <taxon>Pseudomonadota</taxon>
        <taxon>Gammaproteobacteria</taxon>
        <taxon>Oceanospirillales</taxon>
        <taxon>Hahellaceae</taxon>
        <taxon>Allohahella</taxon>
    </lineage>
</organism>
<dbReference type="Pfam" id="PF03412">
    <property type="entry name" value="Peptidase_C39"/>
    <property type="match status" value="1"/>
</dbReference>
<sequence>MFLILTGSILAFKTVDEFVLSPPYEDGQYVHQYGINVSNADLAFVRYNYEVEPAKVQKFRNITKQAYDYSCGSAALTTVLEHYLGRTFEERQIMEGLLHYGDADRIVERRGFSMLDFKRLVTALGYPSGGFKAEMEDLRALDHPAIVPIEYGGFKHFVVVRAVRNGRVFIADPSLGNMTFTEELFKEHWDQNVLFIVFPGTAKPIDGLELREEDMRFIDEQTFTLNAYRHFPEFHEATQFKLQNAFERAKNKPDGTVENTNKFLHFKRN</sequence>
<proteinExistence type="predicted"/>
<dbReference type="PROSITE" id="PS50990">
    <property type="entry name" value="PEPTIDASE_C39"/>
    <property type="match status" value="1"/>
</dbReference>
<evidence type="ECO:0000313" key="2">
    <source>
        <dbReference type="EMBL" id="GAA3951852.1"/>
    </source>
</evidence>
<dbReference type="EMBL" id="BAABBO010000001">
    <property type="protein sequence ID" value="GAA3951852.1"/>
    <property type="molecule type" value="Genomic_DNA"/>
</dbReference>
<dbReference type="Proteomes" id="UP001501337">
    <property type="component" value="Unassembled WGS sequence"/>
</dbReference>
<dbReference type="Gene3D" id="3.90.70.10">
    <property type="entry name" value="Cysteine proteinases"/>
    <property type="match status" value="1"/>
</dbReference>
<dbReference type="InterPro" id="IPR005074">
    <property type="entry name" value="Peptidase_C39"/>
</dbReference>
<reference evidence="3" key="1">
    <citation type="journal article" date="2019" name="Int. J. Syst. Evol. Microbiol.">
        <title>The Global Catalogue of Microorganisms (GCM) 10K type strain sequencing project: providing services to taxonomists for standard genome sequencing and annotation.</title>
        <authorList>
            <consortium name="The Broad Institute Genomics Platform"/>
            <consortium name="The Broad Institute Genome Sequencing Center for Infectious Disease"/>
            <person name="Wu L."/>
            <person name="Ma J."/>
        </authorList>
    </citation>
    <scope>NUCLEOTIDE SEQUENCE [LARGE SCALE GENOMIC DNA]</scope>
    <source>
        <strain evidence="3">JCM 17555</strain>
    </source>
</reference>
<evidence type="ECO:0000313" key="3">
    <source>
        <dbReference type="Proteomes" id="UP001501337"/>
    </source>
</evidence>
<name>A0ABP7NR31_9GAMM</name>
<dbReference type="RefSeq" id="WP_344803619.1">
    <property type="nucleotide sequence ID" value="NZ_BAABBO010000001.1"/>
</dbReference>